<sequence>MVRLLVTFLVVLITLSGCASVGGPEKQVDERGMRTDLDPLTSRFPAIGEPVSASWMSGTLGDRDAPGPSSYWIDGVVTLAPDTAERLRAEHAPAPGGDGPDLVEEVARLVPDAELTRSDALDAAVSHDGWAVRAWLVTGEDVLVLEAKGE</sequence>
<dbReference type="EMBL" id="VIUW01000002">
    <property type="protein sequence ID" value="TWD16091.1"/>
    <property type="molecule type" value="Genomic_DNA"/>
</dbReference>
<reference evidence="2 3" key="1">
    <citation type="submission" date="2019-06" db="EMBL/GenBank/DDBJ databases">
        <title>Sequencing the genomes of 1000 actinobacteria strains.</title>
        <authorList>
            <person name="Klenk H.-P."/>
        </authorList>
    </citation>
    <scope>NUCLEOTIDE SEQUENCE [LARGE SCALE GENOMIC DNA]</scope>
    <source>
        <strain evidence="2 3">DSM 18935</strain>
    </source>
</reference>
<feature type="signal peptide" evidence="1">
    <location>
        <begin position="1"/>
        <end position="19"/>
    </location>
</feature>
<protein>
    <submittedName>
        <fullName evidence="2">Uncharacterized protein</fullName>
    </submittedName>
</protein>
<dbReference type="PROSITE" id="PS51257">
    <property type="entry name" value="PROKAR_LIPOPROTEIN"/>
    <property type="match status" value="1"/>
</dbReference>
<comment type="caution">
    <text evidence="2">The sequence shown here is derived from an EMBL/GenBank/DDBJ whole genome shotgun (WGS) entry which is preliminary data.</text>
</comment>
<proteinExistence type="predicted"/>
<feature type="chain" id="PRO_5021994157" evidence="1">
    <location>
        <begin position="20"/>
        <end position="150"/>
    </location>
</feature>
<dbReference type="RefSeq" id="WP_144857073.1">
    <property type="nucleotide sequence ID" value="NZ_BAAAYT010000001.1"/>
</dbReference>
<evidence type="ECO:0000256" key="1">
    <source>
        <dbReference type="SAM" id="SignalP"/>
    </source>
</evidence>
<evidence type="ECO:0000313" key="2">
    <source>
        <dbReference type="EMBL" id="TWD16091.1"/>
    </source>
</evidence>
<accession>A0A560WEI4</accession>
<evidence type="ECO:0000313" key="3">
    <source>
        <dbReference type="Proteomes" id="UP000315628"/>
    </source>
</evidence>
<dbReference type="OrthoDB" id="5118825at2"/>
<name>A0A560WEI4_9MICO</name>
<keyword evidence="3" id="KW-1185">Reference proteome</keyword>
<dbReference type="Proteomes" id="UP000315628">
    <property type="component" value="Unassembled WGS sequence"/>
</dbReference>
<gene>
    <name evidence="2" type="ORF">FB557_1634</name>
</gene>
<organism evidence="2 3">
    <name type="scientific">Marihabitans asiaticum</name>
    <dbReference type="NCBI Taxonomy" id="415218"/>
    <lineage>
        <taxon>Bacteria</taxon>
        <taxon>Bacillati</taxon>
        <taxon>Actinomycetota</taxon>
        <taxon>Actinomycetes</taxon>
        <taxon>Micrococcales</taxon>
        <taxon>Intrasporangiaceae</taxon>
        <taxon>Marihabitans</taxon>
    </lineage>
</organism>
<keyword evidence="1" id="KW-0732">Signal</keyword>
<dbReference type="AlphaFoldDB" id="A0A560WEI4"/>